<dbReference type="EMBL" id="FQYK01000012">
    <property type="protein sequence ID" value="SHJ17881.1"/>
    <property type="molecule type" value="Genomic_DNA"/>
</dbReference>
<dbReference type="STRING" id="1178825.SAMN05216261_3043"/>
<gene>
    <name evidence="2" type="ORF">SAMN05216261_3043</name>
</gene>
<dbReference type="RefSeq" id="WP_019388803.1">
    <property type="nucleotide sequence ID" value="NZ_ALIH01000020.1"/>
</dbReference>
<feature type="transmembrane region" description="Helical" evidence="1">
    <location>
        <begin position="177"/>
        <end position="197"/>
    </location>
</feature>
<keyword evidence="1" id="KW-0472">Membrane</keyword>
<keyword evidence="1" id="KW-0812">Transmembrane</keyword>
<evidence type="ECO:0000256" key="1">
    <source>
        <dbReference type="SAM" id="Phobius"/>
    </source>
</evidence>
<feature type="transmembrane region" description="Helical" evidence="1">
    <location>
        <begin position="61"/>
        <end position="85"/>
    </location>
</feature>
<name>A0A1M6H6P6_9FLAO</name>
<dbReference type="AlphaFoldDB" id="A0A1M6H6P6"/>
<evidence type="ECO:0000313" key="3">
    <source>
        <dbReference type="Proteomes" id="UP000184396"/>
    </source>
</evidence>
<keyword evidence="3" id="KW-1185">Reference proteome</keyword>
<feature type="transmembrane region" description="Helical" evidence="1">
    <location>
        <begin position="105"/>
        <end position="124"/>
    </location>
</feature>
<organism evidence="2 3">
    <name type="scientific">Algibacter luteus</name>
    <dbReference type="NCBI Taxonomy" id="1178825"/>
    <lineage>
        <taxon>Bacteria</taxon>
        <taxon>Pseudomonadati</taxon>
        <taxon>Bacteroidota</taxon>
        <taxon>Flavobacteriia</taxon>
        <taxon>Flavobacteriales</taxon>
        <taxon>Flavobacteriaceae</taxon>
        <taxon>Algibacter</taxon>
    </lineage>
</organism>
<accession>A0A1M6H6P6</accession>
<dbReference type="Proteomes" id="UP000184396">
    <property type="component" value="Unassembled WGS sequence"/>
</dbReference>
<keyword evidence="1" id="KW-1133">Transmembrane helix</keyword>
<feature type="transmembrane region" description="Helical" evidence="1">
    <location>
        <begin position="23"/>
        <end position="49"/>
    </location>
</feature>
<dbReference type="eggNOG" id="COG3127">
    <property type="taxonomic scope" value="Bacteria"/>
</dbReference>
<sequence>MESKDYLKDISEIKDLMNKSSRFISLSGLSGILAGIYALIGAAIAYWLVTNHSNGILTLDGWVFQSCLLTLITVAIVSILTAIFLTTRKAKKHNAKIWDATSQRLIINFLIPLIVGGLYILIILSQGKYGQSGGLMLIFYGLALVNASKYSIGDIRYLGYIQIILGLLASWKPGYGFWFWVMGFGIMHIVYGTWMYLKFDKKSN</sequence>
<evidence type="ECO:0000313" key="2">
    <source>
        <dbReference type="EMBL" id="SHJ17881.1"/>
    </source>
</evidence>
<proteinExistence type="predicted"/>
<reference evidence="2 3" key="1">
    <citation type="submission" date="2016-11" db="EMBL/GenBank/DDBJ databases">
        <authorList>
            <person name="Jaros S."/>
            <person name="Januszkiewicz K."/>
            <person name="Wedrychowicz H."/>
        </authorList>
    </citation>
    <scope>NUCLEOTIDE SEQUENCE [LARGE SCALE GENOMIC DNA]</scope>
    <source>
        <strain evidence="2 3">CGMCC 1.12213</strain>
    </source>
</reference>
<dbReference type="OrthoDB" id="1120881at2"/>
<feature type="transmembrane region" description="Helical" evidence="1">
    <location>
        <begin position="130"/>
        <end position="148"/>
    </location>
</feature>
<protein>
    <submittedName>
        <fullName evidence="2">Uncharacterized protein</fullName>
    </submittedName>
</protein>